<dbReference type="STRING" id="47428.A0A284QNC1"/>
<dbReference type="Gene3D" id="2.60.40.640">
    <property type="match status" value="1"/>
</dbReference>
<dbReference type="SMART" id="SM01017">
    <property type="entry name" value="Arrestin_C"/>
    <property type="match status" value="1"/>
</dbReference>
<feature type="compositionally biased region" description="Polar residues" evidence="1">
    <location>
        <begin position="254"/>
        <end position="267"/>
    </location>
</feature>
<reference evidence="4" key="1">
    <citation type="journal article" date="2017" name="Nat. Ecol. Evol.">
        <title>Genome expansion and lineage-specific genetic innovations in the forest pathogenic fungi Armillaria.</title>
        <authorList>
            <person name="Sipos G."/>
            <person name="Prasanna A.N."/>
            <person name="Walter M.C."/>
            <person name="O'Connor E."/>
            <person name="Balint B."/>
            <person name="Krizsan K."/>
            <person name="Kiss B."/>
            <person name="Hess J."/>
            <person name="Varga T."/>
            <person name="Slot J."/>
            <person name="Riley R."/>
            <person name="Boka B."/>
            <person name="Rigling D."/>
            <person name="Barry K."/>
            <person name="Lee J."/>
            <person name="Mihaltcheva S."/>
            <person name="LaButti K."/>
            <person name="Lipzen A."/>
            <person name="Waldron R."/>
            <person name="Moloney N.M."/>
            <person name="Sperisen C."/>
            <person name="Kredics L."/>
            <person name="Vagvoelgyi C."/>
            <person name="Patrignani A."/>
            <person name="Fitzpatrick D."/>
            <person name="Nagy I."/>
            <person name="Doyle S."/>
            <person name="Anderson J.B."/>
            <person name="Grigoriev I.V."/>
            <person name="Gueldener U."/>
            <person name="Muensterkoetter M."/>
            <person name="Nagy L.G."/>
        </authorList>
    </citation>
    <scope>NUCLEOTIDE SEQUENCE [LARGE SCALE GENOMIC DNA]</scope>
    <source>
        <strain evidence="4">C18/9</strain>
    </source>
</reference>
<organism evidence="3 4">
    <name type="scientific">Armillaria ostoyae</name>
    <name type="common">Armillaria root rot fungus</name>
    <dbReference type="NCBI Taxonomy" id="47428"/>
    <lineage>
        <taxon>Eukaryota</taxon>
        <taxon>Fungi</taxon>
        <taxon>Dikarya</taxon>
        <taxon>Basidiomycota</taxon>
        <taxon>Agaricomycotina</taxon>
        <taxon>Agaricomycetes</taxon>
        <taxon>Agaricomycetidae</taxon>
        <taxon>Agaricales</taxon>
        <taxon>Marasmiineae</taxon>
        <taxon>Physalacriaceae</taxon>
        <taxon>Armillaria</taxon>
    </lineage>
</organism>
<dbReference type="Pfam" id="PF00339">
    <property type="entry name" value="Arrestin_N"/>
    <property type="match status" value="1"/>
</dbReference>
<feature type="compositionally biased region" description="Basic and acidic residues" evidence="1">
    <location>
        <begin position="271"/>
        <end position="280"/>
    </location>
</feature>
<dbReference type="InterPro" id="IPR011021">
    <property type="entry name" value="Arrestin-like_N"/>
</dbReference>
<dbReference type="OMA" id="ERHWDQQ"/>
<evidence type="ECO:0000313" key="3">
    <source>
        <dbReference type="EMBL" id="SJK97965.1"/>
    </source>
</evidence>
<sequence>MHGIKKNNLSIRLTESAVFLRTDDSSGRNPNSEARPSILRGLLILELARPTKITSIDLKLQATSSTAWPEGFGARRVDVTEDNKVFSVSTVLFNAGPPPRRTMSVGPGLIGYNDEAFDEYDDDHLDRASHSEDTLYMADTPNTNRYLRAQRRVSVDSSYRRNPQSYDTDIPFPPEIPPYSLHAPSSSSGSLPTPPHSSPSAERPTISPAHSAGHLETVDENPADTLIDLRNSLRANLSRGRGSPSRALPPNPPTIHSSSSSLRSWQPVSRDGSRSRRVSIDESLESGPNTTQNSPQLSPLRVPSLSDMRSPSESRGRRKVSGFSLASVSNAIMDVVRSSSPRNRRPFGAGSRSTERDFRLDENSSRGRTREKAKPSLTANDDSVERSRSRKKGWSKERLTLGVIGDILKPDADDRIDGERWREFKAGKYTYPISFTIPGNAPPTLQCNYGSISWTISANVHRPGTFKTKLSAQREIVVVSCPTEEDTEDTENIIVERHWDQQLQYLITISGRSFYIGGTIPISFTMMPLTKVKIHRLSVFIEEKVEYLAHFKRVARTDPITHVQLLSIKHEGKHAGPILPLESDDMDALKNSPLHALVNPEDDASELASSWMGPGPWTIQRDLPLPTSCRMLHFTNKNKRSNISVTHTLKCVIRVETGDQSAVDPKTGRRKLFDIVVQTPIMILSCRCNPEWSSLPHYTKSLEDPTSVAIQCPCQHQSLERARDKERERERDRHPLPDLAGPFNGLERIGSGRSSDDSSASTVEASPLDPTSMRSLRQAEEAMDESTLYERLVSGQQSIMGEAPPAYDSIS</sequence>
<dbReference type="PANTHER" id="PTHR11188:SF17">
    <property type="entry name" value="FI21816P1"/>
    <property type="match status" value="1"/>
</dbReference>
<accession>A0A284QNC1</accession>
<feature type="domain" description="Arrestin C-terminal-like" evidence="2">
    <location>
        <begin position="499"/>
        <end position="688"/>
    </location>
</feature>
<gene>
    <name evidence="3" type="ORF">ARMOST_01221</name>
</gene>
<proteinExistence type="predicted"/>
<feature type="region of interest" description="Disordered" evidence="1">
    <location>
        <begin position="336"/>
        <end position="392"/>
    </location>
</feature>
<feature type="compositionally biased region" description="Low complexity" evidence="1">
    <location>
        <begin position="747"/>
        <end position="766"/>
    </location>
</feature>
<dbReference type="AlphaFoldDB" id="A0A284QNC1"/>
<dbReference type="GO" id="GO:0070086">
    <property type="term" value="P:ubiquitin-dependent endocytosis"/>
    <property type="evidence" value="ECO:0007669"/>
    <property type="project" value="TreeGrafter"/>
</dbReference>
<dbReference type="EMBL" id="FUEG01000001">
    <property type="protein sequence ID" value="SJK97965.1"/>
    <property type="molecule type" value="Genomic_DNA"/>
</dbReference>
<evidence type="ECO:0000256" key="1">
    <source>
        <dbReference type="SAM" id="MobiDB-lite"/>
    </source>
</evidence>
<dbReference type="GO" id="GO:0030674">
    <property type="term" value="F:protein-macromolecule adaptor activity"/>
    <property type="evidence" value="ECO:0007669"/>
    <property type="project" value="TreeGrafter"/>
</dbReference>
<dbReference type="Pfam" id="PF02752">
    <property type="entry name" value="Arrestin_C"/>
    <property type="match status" value="1"/>
</dbReference>
<feature type="compositionally biased region" description="Polar residues" evidence="1">
    <location>
        <begin position="286"/>
        <end position="297"/>
    </location>
</feature>
<dbReference type="InterPro" id="IPR014752">
    <property type="entry name" value="Arrestin-like_C"/>
</dbReference>
<dbReference type="InterPro" id="IPR011022">
    <property type="entry name" value="Arrestin_C-like"/>
</dbReference>
<feature type="region of interest" description="Disordered" evidence="1">
    <location>
        <begin position="236"/>
        <end position="321"/>
    </location>
</feature>
<dbReference type="GO" id="GO:0031625">
    <property type="term" value="F:ubiquitin protein ligase binding"/>
    <property type="evidence" value="ECO:0007669"/>
    <property type="project" value="TreeGrafter"/>
</dbReference>
<dbReference type="GO" id="GO:0005829">
    <property type="term" value="C:cytosol"/>
    <property type="evidence" value="ECO:0007669"/>
    <property type="project" value="TreeGrafter"/>
</dbReference>
<dbReference type="PANTHER" id="PTHR11188">
    <property type="entry name" value="ARRESTIN DOMAIN CONTAINING PROTEIN"/>
    <property type="match status" value="1"/>
</dbReference>
<dbReference type="OrthoDB" id="2238745at2759"/>
<evidence type="ECO:0000259" key="2">
    <source>
        <dbReference type="SMART" id="SM01017"/>
    </source>
</evidence>
<keyword evidence="4" id="KW-1185">Reference proteome</keyword>
<name>A0A284QNC1_ARMOS</name>
<dbReference type="Proteomes" id="UP000219338">
    <property type="component" value="Unassembled WGS sequence"/>
</dbReference>
<feature type="compositionally biased region" description="Polar residues" evidence="1">
    <location>
        <begin position="155"/>
        <end position="167"/>
    </location>
</feature>
<feature type="compositionally biased region" description="Basic and acidic residues" evidence="1">
    <location>
        <begin position="718"/>
        <end position="736"/>
    </location>
</feature>
<feature type="region of interest" description="Disordered" evidence="1">
    <location>
        <begin position="151"/>
        <end position="208"/>
    </location>
</feature>
<dbReference type="GO" id="GO:0005886">
    <property type="term" value="C:plasma membrane"/>
    <property type="evidence" value="ECO:0007669"/>
    <property type="project" value="TreeGrafter"/>
</dbReference>
<feature type="compositionally biased region" description="Low complexity" evidence="1">
    <location>
        <begin position="178"/>
        <end position="191"/>
    </location>
</feature>
<dbReference type="InterPro" id="IPR050357">
    <property type="entry name" value="Arrestin_domain-protein"/>
</dbReference>
<feature type="compositionally biased region" description="Basic and acidic residues" evidence="1">
    <location>
        <begin position="353"/>
        <end position="374"/>
    </location>
</feature>
<feature type="region of interest" description="Disordered" evidence="1">
    <location>
        <begin position="717"/>
        <end position="786"/>
    </location>
</feature>
<dbReference type="InterPro" id="IPR014756">
    <property type="entry name" value="Ig_E-set"/>
</dbReference>
<protein>
    <recommendedName>
        <fullName evidence="2">Arrestin C-terminal-like domain-containing protein</fullName>
    </recommendedName>
</protein>
<dbReference type="SUPFAM" id="SSF81296">
    <property type="entry name" value="E set domains"/>
    <property type="match status" value="1"/>
</dbReference>
<evidence type="ECO:0000313" key="4">
    <source>
        <dbReference type="Proteomes" id="UP000219338"/>
    </source>
</evidence>